<evidence type="ECO:0000256" key="1">
    <source>
        <dbReference type="SAM" id="MobiDB-lite"/>
    </source>
</evidence>
<feature type="domain" description="BIG2" evidence="2">
    <location>
        <begin position="63"/>
        <end position="139"/>
    </location>
</feature>
<protein>
    <submittedName>
        <fullName evidence="3">Bacterial surface protein</fullName>
    </submittedName>
</protein>
<dbReference type="InterPro" id="IPR008964">
    <property type="entry name" value="Invasin/intimin_cell_adhesion"/>
</dbReference>
<dbReference type="EMBL" id="MWWR01000001">
    <property type="protein sequence ID" value="OZG53571.1"/>
    <property type="molecule type" value="Genomic_DNA"/>
</dbReference>
<reference evidence="3 4" key="1">
    <citation type="journal article" date="2017" name="BMC Genomics">
        <title>Comparative genomic and phylogenomic analyses of the Bifidobacteriaceae family.</title>
        <authorList>
            <person name="Lugli G.A."/>
            <person name="Milani C."/>
            <person name="Turroni F."/>
            <person name="Duranti S."/>
            <person name="Mancabelli L."/>
            <person name="Mangifesta M."/>
            <person name="Ferrario C."/>
            <person name="Modesto M."/>
            <person name="Mattarelli P."/>
            <person name="Jiri K."/>
            <person name="van Sinderen D."/>
            <person name="Ventura M."/>
        </authorList>
    </citation>
    <scope>NUCLEOTIDE SEQUENCE [LARGE SCALE GENOMIC DNA]</scope>
    <source>
        <strain evidence="3 4">DSM 24742</strain>
    </source>
</reference>
<dbReference type="Gene3D" id="2.60.40.1080">
    <property type="match status" value="1"/>
</dbReference>
<comment type="caution">
    <text evidence="3">The sequence shown here is derived from an EMBL/GenBank/DDBJ whole genome shotgun (WGS) entry which is preliminary data.</text>
</comment>
<dbReference type="Proteomes" id="UP000216725">
    <property type="component" value="Unassembled WGS sequence"/>
</dbReference>
<dbReference type="AlphaFoldDB" id="A0A261F3B0"/>
<feature type="region of interest" description="Disordered" evidence="1">
    <location>
        <begin position="1"/>
        <end position="59"/>
    </location>
</feature>
<feature type="compositionally biased region" description="Pro residues" evidence="1">
    <location>
        <begin position="161"/>
        <end position="173"/>
    </location>
</feature>
<proteinExistence type="predicted"/>
<dbReference type="SMART" id="SM00635">
    <property type="entry name" value="BID_2"/>
    <property type="match status" value="1"/>
</dbReference>
<feature type="compositionally biased region" description="Polar residues" evidence="1">
    <location>
        <begin position="27"/>
        <end position="42"/>
    </location>
</feature>
<evidence type="ECO:0000259" key="2">
    <source>
        <dbReference type="SMART" id="SM00635"/>
    </source>
</evidence>
<dbReference type="RefSeq" id="WP_094659840.1">
    <property type="nucleotide sequence ID" value="NZ_MWWR01000001.1"/>
</dbReference>
<evidence type="ECO:0000313" key="4">
    <source>
        <dbReference type="Proteomes" id="UP000216725"/>
    </source>
</evidence>
<feature type="region of interest" description="Disordered" evidence="1">
    <location>
        <begin position="146"/>
        <end position="173"/>
    </location>
</feature>
<accession>A0A261F3B0</accession>
<sequence length="173" mass="17252">MHDFAPSSSVASSDSAADGTATDGSANPDTSITDPANPGTSTKGDHTKQNPWDIFDPYSEQNAPTAISLNATSKQIGVGGETYLDASLTPKSSRTVITWSSSDESVATVTRSGIVRGVAAGTATITAMSASGVSDSATGFCPPAGATRASAGTAYSRSPGLAPPRPGPSPITM</sequence>
<keyword evidence="4" id="KW-1185">Reference proteome</keyword>
<organism evidence="3 4">
    <name type="scientific">Pseudoscardovia radai</name>
    <dbReference type="NCBI Taxonomy" id="987066"/>
    <lineage>
        <taxon>Bacteria</taxon>
        <taxon>Bacillati</taxon>
        <taxon>Actinomycetota</taxon>
        <taxon>Actinomycetes</taxon>
        <taxon>Bifidobacteriales</taxon>
        <taxon>Bifidobacteriaceae</taxon>
        <taxon>Pseudoscardovia</taxon>
    </lineage>
</organism>
<gene>
    <name evidence="3" type="ORF">PSRA_0018</name>
</gene>
<name>A0A261F3B0_9BIFI</name>
<dbReference type="Pfam" id="PF02368">
    <property type="entry name" value="Big_2"/>
    <property type="match status" value="1"/>
</dbReference>
<feature type="compositionally biased region" description="Low complexity" evidence="1">
    <location>
        <begin position="7"/>
        <end position="26"/>
    </location>
</feature>
<dbReference type="SUPFAM" id="SSF49373">
    <property type="entry name" value="Invasin/intimin cell-adhesion fragments"/>
    <property type="match status" value="1"/>
</dbReference>
<evidence type="ECO:0000313" key="3">
    <source>
        <dbReference type="EMBL" id="OZG53571.1"/>
    </source>
</evidence>
<dbReference type="InterPro" id="IPR003343">
    <property type="entry name" value="Big_2"/>
</dbReference>